<comment type="caution">
    <text evidence="2">The sequence shown here is derived from an EMBL/GenBank/DDBJ whole genome shotgun (WGS) entry which is preliminary data.</text>
</comment>
<feature type="compositionally biased region" description="Basic residues" evidence="1">
    <location>
        <begin position="29"/>
        <end position="39"/>
    </location>
</feature>
<feature type="compositionally biased region" description="Low complexity" evidence="1">
    <location>
        <begin position="261"/>
        <end position="278"/>
    </location>
</feature>
<accession>A0A4Y7TYJ7</accession>
<feature type="compositionally biased region" description="Polar residues" evidence="1">
    <location>
        <begin position="40"/>
        <end position="49"/>
    </location>
</feature>
<feature type="compositionally biased region" description="Polar residues" evidence="1">
    <location>
        <begin position="188"/>
        <end position="197"/>
    </location>
</feature>
<proteinExistence type="predicted"/>
<reference evidence="2 3" key="1">
    <citation type="journal article" date="2019" name="Nat. Ecol. Evol.">
        <title>Megaphylogeny resolves global patterns of mushroom evolution.</title>
        <authorList>
            <person name="Varga T."/>
            <person name="Krizsan K."/>
            <person name="Foldi C."/>
            <person name="Dima B."/>
            <person name="Sanchez-Garcia M."/>
            <person name="Sanchez-Ramirez S."/>
            <person name="Szollosi G.J."/>
            <person name="Szarkandi J.G."/>
            <person name="Papp V."/>
            <person name="Albert L."/>
            <person name="Andreopoulos W."/>
            <person name="Angelini C."/>
            <person name="Antonin V."/>
            <person name="Barry K.W."/>
            <person name="Bougher N.L."/>
            <person name="Buchanan P."/>
            <person name="Buyck B."/>
            <person name="Bense V."/>
            <person name="Catcheside P."/>
            <person name="Chovatia M."/>
            <person name="Cooper J."/>
            <person name="Damon W."/>
            <person name="Desjardin D."/>
            <person name="Finy P."/>
            <person name="Geml J."/>
            <person name="Haridas S."/>
            <person name="Hughes K."/>
            <person name="Justo A."/>
            <person name="Karasinski D."/>
            <person name="Kautmanova I."/>
            <person name="Kiss B."/>
            <person name="Kocsube S."/>
            <person name="Kotiranta H."/>
            <person name="LaButti K.M."/>
            <person name="Lechner B.E."/>
            <person name="Liimatainen K."/>
            <person name="Lipzen A."/>
            <person name="Lukacs Z."/>
            <person name="Mihaltcheva S."/>
            <person name="Morgado L.N."/>
            <person name="Niskanen T."/>
            <person name="Noordeloos M.E."/>
            <person name="Ohm R.A."/>
            <person name="Ortiz-Santana B."/>
            <person name="Ovrebo C."/>
            <person name="Racz N."/>
            <person name="Riley R."/>
            <person name="Savchenko A."/>
            <person name="Shiryaev A."/>
            <person name="Soop K."/>
            <person name="Spirin V."/>
            <person name="Szebenyi C."/>
            <person name="Tomsovsky M."/>
            <person name="Tulloss R.E."/>
            <person name="Uehling J."/>
            <person name="Grigoriev I.V."/>
            <person name="Vagvolgyi C."/>
            <person name="Papp T."/>
            <person name="Martin F.M."/>
            <person name="Miettinen O."/>
            <person name="Hibbett D.S."/>
            <person name="Nagy L.G."/>
        </authorList>
    </citation>
    <scope>NUCLEOTIDE SEQUENCE [LARGE SCALE GENOMIC DNA]</scope>
    <source>
        <strain evidence="2 3">FP101781</strain>
    </source>
</reference>
<name>A0A4Y7TYJ7_COPMI</name>
<dbReference type="AlphaFoldDB" id="A0A4Y7TYJ7"/>
<feature type="region of interest" description="Disordered" evidence="1">
    <location>
        <begin position="261"/>
        <end position="315"/>
    </location>
</feature>
<gene>
    <name evidence="2" type="ORF">FA13DRAFT_1704776</name>
</gene>
<sequence length="362" mass="39756">MSTIRAQNRRRRSHSASSAFSSSSSSPRFAKKVAVKRSHPQATASQWGESSKWDPDNQRRGKRRRRGISAGSDRVSASRIAKFNGFPQVTLRHPNSTFAISSDDFGLPMSNGKKRERPRCSSALSSISFVDVSDTDLRRLRSSAFWELERSVEESGEGFIRKMREHEYLRSGILSEGDRGRPLRPHRSLSSTKSPTHTYEPHSDMSEGDDDEIHIYSGEPASRPGSPDIQMDGQHDSPPFAVHRSFSSSFCSFGFLSADETPSQTSSSPLSSSQSTSPMPESIPKHIPAPHPLFGAPHSTSPKSNVHGRHSLPTSDVSEKDIEALALALANGAGGLNDYAVLHHGDLAGDNQYGWHTGELWH</sequence>
<evidence type="ECO:0000313" key="3">
    <source>
        <dbReference type="Proteomes" id="UP000298030"/>
    </source>
</evidence>
<dbReference type="Proteomes" id="UP000298030">
    <property type="component" value="Unassembled WGS sequence"/>
</dbReference>
<feature type="compositionally biased region" description="Low complexity" evidence="1">
    <location>
        <begin position="15"/>
        <end position="28"/>
    </location>
</feature>
<feature type="region of interest" description="Disordered" evidence="1">
    <location>
        <begin position="173"/>
        <end position="241"/>
    </location>
</feature>
<protein>
    <submittedName>
        <fullName evidence="2">Uncharacterized protein</fullName>
    </submittedName>
</protein>
<keyword evidence="3" id="KW-1185">Reference proteome</keyword>
<dbReference type="OrthoDB" id="2688840at2759"/>
<dbReference type="EMBL" id="QPFP01000002">
    <property type="protein sequence ID" value="TEB39243.1"/>
    <property type="molecule type" value="Genomic_DNA"/>
</dbReference>
<evidence type="ECO:0000313" key="2">
    <source>
        <dbReference type="EMBL" id="TEB39243.1"/>
    </source>
</evidence>
<organism evidence="2 3">
    <name type="scientific">Coprinellus micaceus</name>
    <name type="common">Glistening ink-cap mushroom</name>
    <name type="synonym">Coprinus micaceus</name>
    <dbReference type="NCBI Taxonomy" id="71717"/>
    <lineage>
        <taxon>Eukaryota</taxon>
        <taxon>Fungi</taxon>
        <taxon>Dikarya</taxon>
        <taxon>Basidiomycota</taxon>
        <taxon>Agaricomycotina</taxon>
        <taxon>Agaricomycetes</taxon>
        <taxon>Agaricomycetidae</taxon>
        <taxon>Agaricales</taxon>
        <taxon>Agaricineae</taxon>
        <taxon>Psathyrellaceae</taxon>
        <taxon>Coprinellus</taxon>
    </lineage>
</organism>
<feature type="region of interest" description="Disordered" evidence="1">
    <location>
        <begin position="1"/>
        <end position="74"/>
    </location>
</feature>
<evidence type="ECO:0000256" key="1">
    <source>
        <dbReference type="SAM" id="MobiDB-lite"/>
    </source>
</evidence>